<keyword evidence="2 3" id="KW-0677">Repeat</keyword>
<proteinExistence type="inferred from homology"/>
<comment type="caution">
    <text evidence="6">The sequence shown here is derived from an EMBL/GenBank/DDBJ whole genome shotgun (WGS) entry which is preliminary data.</text>
</comment>
<dbReference type="EMBL" id="MLFT02000012">
    <property type="protein sequence ID" value="PHT31449.1"/>
    <property type="molecule type" value="Genomic_DNA"/>
</dbReference>
<dbReference type="Proteomes" id="UP000224567">
    <property type="component" value="Unassembled WGS sequence"/>
</dbReference>
<feature type="region of interest" description="Disordered" evidence="4">
    <location>
        <begin position="690"/>
        <end position="713"/>
    </location>
</feature>
<comment type="similarity">
    <text evidence="1">Belongs to the ClpA/ClpB family.</text>
</comment>
<dbReference type="Pfam" id="PF23569">
    <property type="entry name" value="NBD_SMAX1"/>
    <property type="match status" value="1"/>
</dbReference>
<reference evidence="7" key="2">
    <citation type="journal article" date="2017" name="J. Anim. Genet.">
        <title>Multiple reference genome sequences of hot pepper reveal the massive evolution of plant disease resistance genes by retroduplication.</title>
        <authorList>
            <person name="Kim S."/>
            <person name="Park J."/>
            <person name="Yeom S.-I."/>
            <person name="Kim Y.-M."/>
            <person name="Seo E."/>
            <person name="Kim K.-T."/>
            <person name="Kim M.-S."/>
            <person name="Lee J.M."/>
            <person name="Cheong K."/>
            <person name="Shin H.-S."/>
            <person name="Kim S.-B."/>
            <person name="Han K."/>
            <person name="Lee J."/>
            <person name="Park M."/>
            <person name="Lee H.-A."/>
            <person name="Lee H.-Y."/>
            <person name="Lee Y."/>
            <person name="Oh S."/>
            <person name="Lee J.H."/>
            <person name="Choi E."/>
            <person name="Choi E."/>
            <person name="Lee S.E."/>
            <person name="Jeon J."/>
            <person name="Kim H."/>
            <person name="Choi G."/>
            <person name="Song H."/>
            <person name="Lee J."/>
            <person name="Lee S.-C."/>
            <person name="Kwon J.-K."/>
            <person name="Lee H.-Y."/>
            <person name="Koo N."/>
            <person name="Hong Y."/>
            <person name="Kim R.W."/>
            <person name="Kang W.-H."/>
            <person name="Huh J.H."/>
            <person name="Kang B.-C."/>
            <person name="Yang T.-J."/>
            <person name="Lee Y.-H."/>
            <person name="Bennetzen J.L."/>
            <person name="Choi D."/>
        </authorList>
    </citation>
    <scope>NUCLEOTIDE SEQUENCE [LARGE SCALE GENOMIC DNA]</scope>
    <source>
        <strain evidence="7">cv. PBC81</strain>
    </source>
</reference>
<dbReference type="PROSITE" id="PS51903">
    <property type="entry name" value="CLP_R"/>
    <property type="match status" value="1"/>
</dbReference>
<dbReference type="InterPro" id="IPR027417">
    <property type="entry name" value="P-loop_NTPase"/>
</dbReference>
<evidence type="ECO:0000313" key="6">
    <source>
        <dbReference type="EMBL" id="PHT31449.1"/>
    </source>
</evidence>
<evidence type="ECO:0000313" key="7">
    <source>
        <dbReference type="Proteomes" id="UP000224567"/>
    </source>
</evidence>
<dbReference type="AlphaFoldDB" id="A0A2G2VEU0"/>
<gene>
    <name evidence="6" type="ORF">CQW23_27786</name>
</gene>
<evidence type="ECO:0000259" key="5">
    <source>
        <dbReference type="PROSITE" id="PS51903"/>
    </source>
</evidence>
<evidence type="ECO:0000256" key="3">
    <source>
        <dbReference type="PROSITE-ProRule" id="PRU01251"/>
    </source>
</evidence>
<dbReference type="InterPro" id="IPR004176">
    <property type="entry name" value="Clp_R_N"/>
</dbReference>
<organism evidence="6 7">
    <name type="scientific">Capsicum baccatum</name>
    <name type="common">Peruvian pepper</name>
    <dbReference type="NCBI Taxonomy" id="33114"/>
    <lineage>
        <taxon>Eukaryota</taxon>
        <taxon>Viridiplantae</taxon>
        <taxon>Streptophyta</taxon>
        <taxon>Embryophyta</taxon>
        <taxon>Tracheophyta</taxon>
        <taxon>Spermatophyta</taxon>
        <taxon>Magnoliopsida</taxon>
        <taxon>eudicotyledons</taxon>
        <taxon>Gunneridae</taxon>
        <taxon>Pentapetalae</taxon>
        <taxon>asterids</taxon>
        <taxon>lamiids</taxon>
        <taxon>Solanales</taxon>
        <taxon>Solanaceae</taxon>
        <taxon>Solanoideae</taxon>
        <taxon>Capsiceae</taxon>
        <taxon>Capsicum</taxon>
    </lineage>
</organism>
<feature type="compositionally biased region" description="Low complexity" evidence="4">
    <location>
        <begin position="575"/>
        <end position="594"/>
    </location>
</feature>
<dbReference type="OrthoDB" id="750498at2759"/>
<keyword evidence="7" id="KW-1185">Reference proteome</keyword>
<feature type="domain" description="Clp R" evidence="5">
    <location>
        <begin position="8"/>
        <end position="169"/>
    </location>
</feature>
<dbReference type="Pfam" id="PF14244">
    <property type="entry name" value="Retrotran_gag_3"/>
    <property type="match status" value="1"/>
</dbReference>
<sequence length="1094" mass="122606">MRTGGYTFQQSLTSESASIVKQAVNLARRRGHAQVTPLHVASAMLSSSTGLLKRACLQSHSHPLQCKALELCFNVALNRLPTSVSSPILGPHSHLPSLSNALVAAFKRAQAHQRRGSIENQQQPILALKVEIEQLVISILDDPSISRVMREAGFSSTQVKNNVEQVVSSMEIVTSTKPLLLGNTTNMSQITPSTTSHVLNLSLSKSGQHQVIRNDDVMSVVESMMNSKKRRNTVVIGECLATAEGVVRGVIDKFDKGEVQGDMKHVQFISVPLFTLRNVSREEFEVKLRELRTLVKNYMNRGVVLYLGDLRWVSEFWTKYGEQQRNIGYYSPVEHMIMELSRLLNSAMGENGRLWLIGIASFQTYTKCKTGHPSLQTLWDLYPLTIPVGSLGLSLNLASDLHSHFRNKAAMDGSSWSLGRAGVEKQLNCCADCLANFNREAKTITSTQVKTESATTYSSSSLPLWLQKYKEEHRQENNQKESQVMFDLCKKWNSICSSVHKQQQPHFLEKGLISPLSSSSPCSSNSVSSSNDHIKSSTKLHKSLLNWPVIFEPNQSPKEHQFFISDQNEVVSTKPELLSNPNSSPNSASSSEASGYMENIDRFKEFNSENMKALCKALEKKVPWQKDIIPEIVSTILECRSKKEESWFFFLGGDSEGKEKISRELAKIAFGSSEDDHSFISIGLSSFSASSRDNSSTDHHQEEVISNKKRSRNEHGRSYLERFADAIQENPSRVFFMEDIDQGIKKAIKTGSLTTHDGDLASFKDAIIIFSSESLSSATKTCDDDDDDQDSKEKNQENIGDHDAILDLNVATNEELANGDENLVGIWEAVDKQVMFKVQVFSRNLASITFFFIREFIGNNFFTPERLLVDLEVRFRPILPSNGVSHVVVVVGVRLGPICVAEDLFFFRVKRKTVVCLFDMANPTNGTSTRTSTTNTGFEEFTLDPSHPYYIHPSKNPSSQLVPVIFNGNGYAIWRNSMITSLSVKNKLGMVNGKFPRPEPNNPYFSFWERCDHMVKAWIINSLTREIAISVMCLSSARDVWKDINDRFGQSNGFRYIHIQREINATVQGSSSISSYFTKMRGLWDELNASYVGP</sequence>
<protein>
    <recommendedName>
        <fullName evidence="5">Clp R domain-containing protein</fullName>
    </recommendedName>
</protein>
<dbReference type="PANTHER" id="PTHR43572">
    <property type="entry name" value="CHAPERONE PROTEIN CLPD, CHLOROPLASTIC"/>
    <property type="match status" value="1"/>
</dbReference>
<reference evidence="6 7" key="1">
    <citation type="journal article" date="2017" name="Genome Biol.">
        <title>New reference genome sequences of hot pepper reveal the massive evolution of plant disease-resistance genes by retroduplication.</title>
        <authorList>
            <person name="Kim S."/>
            <person name="Park J."/>
            <person name="Yeom S.I."/>
            <person name="Kim Y.M."/>
            <person name="Seo E."/>
            <person name="Kim K.T."/>
            <person name="Kim M.S."/>
            <person name="Lee J.M."/>
            <person name="Cheong K."/>
            <person name="Shin H.S."/>
            <person name="Kim S.B."/>
            <person name="Han K."/>
            <person name="Lee J."/>
            <person name="Park M."/>
            <person name="Lee H.A."/>
            <person name="Lee H.Y."/>
            <person name="Lee Y."/>
            <person name="Oh S."/>
            <person name="Lee J.H."/>
            <person name="Choi E."/>
            <person name="Choi E."/>
            <person name="Lee S.E."/>
            <person name="Jeon J."/>
            <person name="Kim H."/>
            <person name="Choi G."/>
            <person name="Song H."/>
            <person name="Lee J."/>
            <person name="Lee S.C."/>
            <person name="Kwon J.K."/>
            <person name="Lee H.Y."/>
            <person name="Koo N."/>
            <person name="Hong Y."/>
            <person name="Kim R.W."/>
            <person name="Kang W.H."/>
            <person name="Huh J.H."/>
            <person name="Kang B.C."/>
            <person name="Yang T.J."/>
            <person name="Lee Y.H."/>
            <person name="Bennetzen J.L."/>
            <person name="Choi D."/>
        </authorList>
    </citation>
    <scope>NUCLEOTIDE SEQUENCE [LARGE SCALE GENOMIC DNA]</scope>
    <source>
        <strain evidence="7">cv. PBC81</strain>
    </source>
</reference>
<dbReference type="InterPro" id="IPR051650">
    <property type="entry name" value="SL_signaling_regulator"/>
</dbReference>
<evidence type="ECO:0000256" key="2">
    <source>
        <dbReference type="ARBA" id="ARBA00022737"/>
    </source>
</evidence>
<accession>A0A2G2VEU0</accession>
<dbReference type="InterPro" id="IPR029472">
    <property type="entry name" value="Copia-like_N"/>
</dbReference>
<evidence type="ECO:0000256" key="4">
    <source>
        <dbReference type="SAM" id="MobiDB-lite"/>
    </source>
</evidence>
<dbReference type="SUPFAM" id="SSF81923">
    <property type="entry name" value="Double Clp-N motif"/>
    <property type="match status" value="1"/>
</dbReference>
<name>A0A2G2VEU0_CAPBA</name>
<dbReference type="InterPro" id="IPR036628">
    <property type="entry name" value="Clp_N_dom_sf"/>
</dbReference>
<feature type="compositionally biased region" description="Basic and acidic residues" evidence="4">
    <location>
        <begin position="695"/>
        <end position="706"/>
    </location>
</feature>
<feature type="region of interest" description="Disordered" evidence="4">
    <location>
        <begin position="574"/>
        <end position="594"/>
    </location>
</feature>
<dbReference type="Pfam" id="PF02861">
    <property type="entry name" value="Clp_N"/>
    <property type="match status" value="1"/>
</dbReference>
<dbReference type="STRING" id="33114.A0A2G2VEU0"/>
<dbReference type="Gene3D" id="3.40.50.300">
    <property type="entry name" value="P-loop containing nucleotide triphosphate hydrolases"/>
    <property type="match status" value="2"/>
</dbReference>
<dbReference type="Gene3D" id="1.10.1780.10">
    <property type="entry name" value="Clp, N-terminal domain"/>
    <property type="match status" value="1"/>
</dbReference>
<feature type="region of interest" description="Disordered" evidence="4">
    <location>
        <begin position="778"/>
        <end position="798"/>
    </location>
</feature>
<dbReference type="InterPro" id="IPR058680">
    <property type="entry name" value="NBD_SMAX1-like"/>
</dbReference>
<dbReference type="PANTHER" id="PTHR43572:SF80">
    <property type="entry name" value="PROTEIN SMAX1-LIKE 3-LIKE"/>
    <property type="match status" value="1"/>
</dbReference>
<evidence type="ECO:0000256" key="1">
    <source>
        <dbReference type="ARBA" id="ARBA00008675"/>
    </source>
</evidence>